<dbReference type="PROSITE" id="PS51710">
    <property type="entry name" value="G_OBG"/>
    <property type="match status" value="1"/>
</dbReference>
<evidence type="ECO:0000256" key="1">
    <source>
        <dbReference type="ARBA" id="ARBA00022741"/>
    </source>
</evidence>
<dbReference type="PRINTS" id="PR00326">
    <property type="entry name" value="GTP1OBG"/>
</dbReference>
<evidence type="ECO:0000259" key="3">
    <source>
        <dbReference type="PROSITE" id="PS51710"/>
    </source>
</evidence>
<sequence length="127" mass="13510">MPTNIFGECSLILSFQGIPNAGKSTLLAAITLAKPDIADYPFTTLIPNLGRLSGDPILGALEYSSGATLADLPGLIEGAHLGKGLGRNFLRHLRRTRLLVHLVDAAAEDPVNDYMTVKEAILLCNVV</sequence>
<dbReference type="PANTHER" id="PTHR11702">
    <property type="entry name" value="DEVELOPMENTALLY REGULATED GTP-BINDING PROTEIN-RELATED"/>
    <property type="match status" value="1"/>
</dbReference>
<dbReference type="EMBL" id="JBBWWR010000014">
    <property type="protein sequence ID" value="KAK8952999.1"/>
    <property type="molecule type" value="Genomic_DNA"/>
</dbReference>
<comment type="caution">
    <text evidence="4">The sequence shown here is derived from an EMBL/GenBank/DDBJ whole genome shotgun (WGS) entry which is preliminary data.</text>
</comment>
<dbReference type="InterPro" id="IPR027417">
    <property type="entry name" value="P-loop_NTPase"/>
</dbReference>
<gene>
    <name evidence="4" type="ORF">KSP40_PGU006595</name>
</gene>
<dbReference type="Pfam" id="PF01926">
    <property type="entry name" value="MMR_HSR1"/>
    <property type="match status" value="1"/>
</dbReference>
<proteinExistence type="predicted"/>
<dbReference type="InterPro" id="IPR031167">
    <property type="entry name" value="G_OBG"/>
</dbReference>
<evidence type="ECO:0000313" key="4">
    <source>
        <dbReference type="EMBL" id="KAK8952999.1"/>
    </source>
</evidence>
<dbReference type="InterPro" id="IPR006073">
    <property type="entry name" value="GTP-bd"/>
</dbReference>
<keyword evidence="2" id="KW-0342">GTP-binding</keyword>
<keyword evidence="5" id="KW-1185">Reference proteome</keyword>
<name>A0ABR2LWV0_9ASPA</name>
<dbReference type="InterPro" id="IPR006074">
    <property type="entry name" value="GTP1-OBG_CS"/>
</dbReference>
<protein>
    <recommendedName>
        <fullName evidence="3">OBG-type G domain-containing protein</fullName>
    </recommendedName>
</protein>
<organism evidence="4 5">
    <name type="scientific">Platanthera guangdongensis</name>
    <dbReference type="NCBI Taxonomy" id="2320717"/>
    <lineage>
        <taxon>Eukaryota</taxon>
        <taxon>Viridiplantae</taxon>
        <taxon>Streptophyta</taxon>
        <taxon>Embryophyta</taxon>
        <taxon>Tracheophyta</taxon>
        <taxon>Spermatophyta</taxon>
        <taxon>Magnoliopsida</taxon>
        <taxon>Liliopsida</taxon>
        <taxon>Asparagales</taxon>
        <taxon>Orchidaceae</taxon>
        <taxon>Orchidoideae</taxon>
        <taxon>Orchideae</taxon>
        <taxon>Orchidinae</taxon>
        <taxon>Platanthera</taxon>
    </lineage>
</organism>
<dbReference type="Gene3D" id="3.40.50.300">
    <property type="entry name" value="P-loop containing nucleotide triphosphate hydrolases"/>
    <property type="match status" value="1"/>
</dbReference>
<feature type="domain" description="OBG-type G" evidence="3">
    <location>
        <begin position="11"/>
        <end position="127"/>
    </location>
</feature>
<reference evidence="4 5" key="1">
    <citation type="journal article" date="2022" name="Nat. Plants">
        <title>Genomes of leafy and leafless Platanthera orchids illuminate the evolution of mycoheterotrophy.</title>
        <authorList>
            <person name="Li M.H."/>
            <person name="Liu K.W."/>
            <person name="Li Z."/>
            <person name="Lu H.C."/>
            <person name="Ye Q.L."/>
            <person name="Zhang D."/>
            <person name="Wang J.Y."/>
            <person name="Li Y.F."/>
            <person name="Zhong Z.M."/>
            <person name="Liu X."/>
            <person name="Yu X."/>
            <person name="Liu D.K."/>
            <person name="Tu X.D."/>
            <person name="Liu B."/>
            <person name="Hao Y."/>
            <person name="Liao X.Y."/>
            <person name="Jiang Y.T."/>
            <person name="Sun W.H."/>
            <person name="Chen J."/>
            <person name="Chen Y.Q."/>
            <person name="Ai Y."/>
            <person name="Zhai J.W."/>
            <person name="Wu S.S."/>
            <person name="Zhou Z."/>
            <person name="Hsiao Y.Y."/>
            <person name="Wu W.L."/>
            <person name="Chen Y.Y."/>
            <person name="Lin Y.F."/>
            <person name="Hsu J.L."/>
            <person name="Li C.Y."/>
            <person name="Wang Z.W."/>
            <person name="Zhao X."/>
            <person name="Zhong W.Y."/>
            <person name="Ma X.K."/>
            <person name="Ma L."/>
            <person name="Huang J."/>
            <person name="Chen G.Z."/>
            <person name="Huang M.Z."/>
            <person name="Huang L."/>
            <person name="Peng D.H."/>
            <person name="Luo Y.B."/>
            <person name="Zou S.Q."/>
            <person name="Chen S.P."/>
            <person name="Lan S."/>
            <person name="Tsai W.C."/>
            <person name="Van de Peer Y."/>
            <person name="Liu Z.J."/>
        </authorList>
    </citation>
    <scope>NUCLEOTIDE SEQUENCE [LARGE SCALE GENOMIC DNA]</scope>
    <source>
        <strain evidence="4">Lor288</strain>
    </source>
</reference>
<dbReference type="SUPFAM" id="SSF52540">
    <property type="entry name" value="P-loop containing nucleoside triphosphate hydrolases"/>
    <property type="match status" value="1"/>
</dbReference>
<keyword evidence="1" id="KW-0547">Nucleotide-binding</keyword>
<dbReference type="PROSITE" id="PS00905">
    <property type="entry name" value="GTP1_OBG"/>
    <property type="match status" value="1"/>
</dbReference>
<dbReference type="PANTHER" id="PTHR11702:SF39">
    <property type="entry name" value="GTP-BINDING PROTEIN OBGC2-RELATED"/>
    <property type="match status" value="1"/>
</dbReference>
<accession>A0ABR2LWV0</accession>
<evidence type="ECO:0000256" key="2">
    <source>
        <dbReference type="ARBA" id="ARBA00023134"/>
    </source>
</evidence>
<dbReference type="InterPro" id="IPR045086">
    <property type="entry name" value="OBG_GTPase"/>
</dbReference>
<dbReference type="Proteomes" id="UP001412067">
    <property type="component" value="Unassembled WGS sequence"/>
</dbReference>
<evidence type="ECO:0000313" key="5">
    <source>
        <dbReference type="Proteomes" id="UP001412067"/>
    </source>
</evidence>